<feature type="region of interest" description="Disordered" evidence="6">
    <location>
        <begin position="100"/>
        <end position="201"/>
    </location>
</feature>
<dbReference type="Pfam" id="PF14833">
    <property type="entry name" value="NAD_binding_11"/>
    <property type="match status" value="1"/>
</dbReference>
<dbReference type="InterPro" id="IPR008927">
    <property type="entry name" value="6-PGluconate_DH-like_C_sf"/>
</dbReference>
<dbReference type="SUPFAM" id="SSF63748">
    <property type="entry name" value="Tudor/PWWP/MBT"/>
    <property type="match status" value="1"/>
</dbReference>
<accession>A0ABD1EX60</accession>
<dbReference type="Pfam" id="PF00855">
    <property type="entry name" value="PWWP"/>
    <property type="match status" value="1"/>
</dbReference>
<dbReference type="InterPro" id="IPR013328">
    <property type="entry name" value="6PGD_dom2"/>
</dbReference>
<protein>
    <recommendedName>
        <fullName evidence="5">Cytokine-like nuclear factor N-PAC</fullName>
    </recommendedName>
    <alternativeName>
        <fullName evidence="4">Glyoxylate reductase 1 homolog</fullName>
    </alternativeName>
</protein>
<comment type="subcellular location">
    <subcellularLocation>
        <location evidence="1">Chromosome</location>
    </subcellularLocation>
</comment>
<evidence type="ECO:0000256" key="1">
    <source>
        <dbReference type="ARBA" id="ARBA00004286"/>
    </source>
</evidence>
<name>A0ABD1EX60_HYPHA</name>
<evidence type="ECO:0000256" key="4">
    <source>
        <dbReference type="ARBA" id="ARBA00030287"/>
    </source>
</evidence>
<evidence type="ECO:0000313" key="9">
    <source>
        <dbReference type="Proteomes" id="UP001566132"/>
    </source>
</evidence>
<dbReference type="PROSITE" id="PS50812">
    <property type="entry name" value="PWWP"/>
    <property type="match status" value="1"/>
</dbReference>
<comment type="similarity">
    <text evidence="2">Belongs to the HIBADH-related family. NP60 subfamily.</text>
</comment>
<keyword evidence="9" id="KW-1185">Reference proteome</keyword>
<dbReference type="AlphaFoldDB" id="A0ABD1EX60"/>
<dbReference type="InterPro" id="IPR006115">
    <property type="entry name" value="6PGDH_NADP-bd"/>
</dbReference>
<dbReference type="Pfam" id="PF03446">
    <property type="entry name" value="NAD_binding_2"/>
    <property type="match status" value="1"/>
</dbReference>
<evidence type="ECO:0000256" key="5">
    <source>
        <dbReference type="ARBA" id="ARBA00034140"/>
    </source>
</evidence>
<reference evidence="8 9" key="1">
    <citation type="submission" date="2024-05" db="EMBL/GenBank/DDBJ databases">
        <title>Genetic variation in Jamaican populations of the coffee berry borer (Hypothenemus hampei).</title>
        <authorList>
            <person name="Errbii M."/>
            <person name="Myrie A."/>
        </authorList>
    </citation>
    <scope>NUCLEOTIDE SEQUENCE [LARGE SCALE GENOMIC DNA]</scope>
    <source>
        <strain evidence="8">JA-Hopewell-2020-01-JO</strain>
        <tissue evidence="8">Whole body</tissue>
    </source>
</reference>
<evidence type="ECO:0000256" key="3">
    <source>
        <dbReference type="ARBA" id="ARBA00022454"/>
    </source>
</evidence>
<dbReference type="Gene3D" id="3.40.50.720">
    <property type="entry name" value="NAD(P)-binding Rossmann-like Domain"/>
    <property type="match status" value="1"/>
</dbReference>
<dbReference type="PANTHER" id="PTHR43580:SF2">
    <property type="entry name" value="CYTOKINE-LIKE NUCLEAR FACTOR N-PAC"/>
    <property type="match status" value="1"/>
</dbReference>
<dbReference type="Gene3D" id="2.30.30.140">
    <property type="match status" value="1"/>
</dbReference>
<evidence type="ECO:0000256" key="2">
    <source>
        <dbReference type="ARBA" id="ARBA00007598"/>
    </source>
</evidence>
<dbReference type="Gene3D" id="1.10.1040.10">
    <property type="entry name" value="N-(1-d-carboxylethyl)-l-norvaline Dehydrogenase, domain 2"/>
    <property type="match status" value="1"/>
</dbReference>
<proteinExistence type="inferred from homology"/>
<comment type="caution">
    <text evidence="8">The sequence shown here is derived from an EMBL/GenBank/DDBJ whole genome shotgun (WGS) entry which is preliminary data.</text>
</comment>
<dbReference type="Proteomes" id="UP001566132">
    <property type="component" value="Unassembled WGS sequence"/>
</dbReference>
<feature type="domain" description="PWWP" evidence="7">
    <location>
        <begin position="7"/>
        <end position="66"/>
    </location>
</feature>
<dbReference type="GO" id="GO:0005694">
    <property type="term" value="C:chromosome"/>
    <property type="evidence" value="ECO:0007669"/>
    <property type="project" value="UniProtKB-SubCell"/>
</dbReference>
<feature type="compositionally biased region" description="Polar residues" evidence="6">
    <location>
        <begin position="165"/>
        <end position="187"/>
    </location>
</feature>
<keyword evidence="3" id="KW-0158">Chromosome</keyword>
<evidence type="ECO:0000313" key="8">
    <source>
        <dbReference type="EMBL" id="KAL1505468.1"/>
    </source>
</evidence>
<dbReference type="SUPFAM" id="SSF48179">
    <property type="entry name" value="6-phosphogluconate dehydrogenase C-terminal domain-like"/>
    <property type="match status" value="1"/>
</dbReference>
<dbReference type="InterPro" id="IPR029154">
    <property type="entry name" value="HIBADH-like_NADP-bd"/>
</dbReference>
<dbReference type="InterPro" id="IPR036291">
    <property type="entry name" value="NAD(P)-bd_dom_sf"/>
</dbReference>
<dbReference type="PANTHER" id="PTHR43580">
    <property type="entry name" value="OXIDOREDUCTASE GLYR1-RELATED"/>
    <property type="match status" value="1"/>
</dbReference>
<evidence type="ECO:0000256" key="6">
    <source>
        <dbReference type="SAM" id="MobiDB-lite"/>
    </source>
</evidence>
<dbReference type="InterPro" id="IPR051265">
    <property type="entry name" value="HIBADH-related_NP60_sf"/>
</dbReference>
<sequence>MKPGFKVGDLVWARITNQTVSAWPARIEPQPEKPKKGQVYVYFFGAKIEEQYGWVANTGIIKYDEESKAKLEQASSRADFKLAIEQIDIEYKKLQENEIGNAKTPIEPEVEPELPKRGRQSSKRHSIESGETSVSTTKTKTSKRKATSDLKENGTKQYKVAIVSDNITNDGRSTPNSDSQSTENNELSTMDSSSMPDDDPTAHTIGFLGLGIMSTGMVNNLIKRGHKINLWSRDNQKCYNLKEEADKIEPQRVNVCVAPCDVMKDSDIVFNCSSDPESAKKNVFENCGVIYDDEPLNGKGFVEMTGIDPETSSKICKGIEEKGGRYLEAQLQGSRDEAAEGTLVVLTAGDNSLFMDCQSCFKAIGKASFYLGEVGIASKVYLILQLMQGISLVGLAEGLVLADRCGISGQDILNIFNMTNMASPFLTNKAQKIINKDFKEVELSIKNMQKDIRLALGLSNDLMQPLMLASAANEVFKQSRKLGYDDHDCSCIYMKARY</sequence>
<gene>
    <name evidence="8" type="ORF">ABEB36_005034</name>
</gene>
<dbReference type="InterPro" id="IPR000313">
    <property type="entry name" value="PWWP_dom"/>
</dbReference>
<evidence type="ECO:0000259" key="7">
    <source>
        <dbReference type="PROSITE" id="PS50812"/>
    </source>
</evidence>
<dbReference type="SUPFAM" id="SSF51735">
    <property type="entry name" value="NAD(P)-binding Rossmann-fold domains"/>
    <property type="match status" value="1"/>
</dbReference>
<organism evidence="8 9">
    <name type="scientific">Hypothenemus hampei</name>
    <name type="common">Coffee berry borer</name>
    <dbReference type="NCBI Taxonomy" id="57062"/>
    <lineage>
        <taxon>Eukaryota</taxon>
        <taxon>Metazoa</taxon>
        <taxon>Ecdysozoa</taxon>
        <taxon>Arthropoda</taxon>
        <taxon>Hexapoda</taxon>
        <taxon>Insecta</taxon>
        <taxon>Pterygota</taxon>
        <taxon>Neoptera</taxon>
        <taxon>Endopterygota</taxon>
        <taxon>Coleoptera</taxon>
        <taxon>Polyphaga</taxon>
        <taxon>Cucujiformia</taxon>
        <taxon>Curculionidae</taxon>
        <taxon>Scolytinae</taxon>
        <taxon>Hypothenemus</taxon>
    </lineage>
</organism>
<dbReference type="EMBL" id="JBDJPC010000004">
    <property type="protein sequence ID" value="KAL1505468.1"/>
    <property type="molecule type" value="Genomic_DNA"/>
</dbReference>